<evidence type="ECO:0000256" key="1">
    <source>
        <dbReference type="ARBA" id="ARBA00004141"/>
    </source>
</evidence>
<dbReference type="InterPro" id="IPR037185">
    <property type="entry name" value="EmrE-like"/>
</dbReference>
<feature type="domain" description="EamA" evidence="8">
    <location>
        <begin position="150"/>
        <end position="277"/>
    </location>
</feature>
<evidence type="ECO:0000256" key="4">
    <source>
        <dbReference type="ARBA" id="ARBA00022989"/>
    </source>
</evidence>
<feature type="transmembrane region" description="Helical" evidence="7">
    <location>
        <begin position="239"/>
        <end position="259"/>
    </location>
</feature>
<evidence type="ECO:0000313" key="9">
    <source>
        <dbReference type="EMBL" id="GAA1533380.1"/>
    </source>
</evidence>
<evidence type="ECO:0000256" key="2">
    <source>
        <dbReference type="ARBA" id="ARBA00007362"/>
    </source>
</evidence>
<name>A0ABN2B433_9MICO</name>
<dbReference type="PANTHER" id="PTHR32322">
    <property type="entry name" value="INNER MEMBRANE TRANSPORTER"/>
    <property type="match status" value="1"/>
</dbReference>
<keyword evidence="10" id="KW-1185">Reference proteome</keyword>
<dbReference type="Pfam" id="PF00892">
    <property type="entry name" value="EamA"/>
    <property type="match status" value="1"/>
</dbReference>
<keyword evidence="3 7" id="KW-0812">Transmembrane</keyword>
<evidence type="ECO:0000256" key="6">
    <source>
        <dbReference type="SAM" id="MobiDB-lite"/>
    </source>
</evidence>
<dbReference type="EMBL" id="BAAANV010000014">
    <property type="protein sequence ID" value="GAA1533380.1"/>
    <property type="molecule type" value="Genomic_DNA"/>
</dbReference>
<evidence type="ECO:0000256" key="5">
    <source>
        <dbReference type="ARBA" id="ARBA00023136"/>
    </source>
</evidence>
<dbReference type="InterPro" id="IPR050638">
    <property type="entry name" value="AA-Vitamin_Transporters"/>
</dbReference>
<evidence type="ECO:0000256" key="3">
    <source>
        <dbReference type="ARBA" id="ARBA00022692"/>
    </source>
</evidence>
<sequence>MSTPRLRTRGGTAPAVLMVIGSCTALQFGAGLAVQLFPEIGAAGVTTLRLGFAAVLLLLVTRPKVRTWTKQQWLAVVAFGLSLAGMNGLFYEAIARIPLGPAVAIEFLGPLGLAAVLSRKLRDFAWIGLALAGVAMLGLDDVGGSLDPVGVAFVLGAGFFWALYILASEHVGSLLDGAGGLAMALVIGTLAIMPFGAPGAVEGLTDTHFFMLALGVGMLSSVIPYGLELSALRLLPKAVFGVLLALEPVIAALAGWLLLDQGFGMVSALAVALVVIAGAGSAITASRSASTITPPEDTPDEVTASVHA</sequence>
<feature type="transmembrane region" description="Helical" evidence="7">
    <location>
        <begin position="97"/>
        <end position="117"/>
    </location>
</feature>
<proteinExistence type="inferred from homology"/>
<feature type="transmembrane region" description="Helical" evidence="7">
    <location>
        <begin position="209"/>
        <end position="227"/>
    </location>
</feature>
<dbReference type="PROSITE" id="PS51257">
    <property type="entry name" value="PROKAR_LIPOPROTEIN"/>
    <property type="match status" value="1"/>
</dbReference>
<feature type="transmembrane region" description="Helical" evidence="7">
    <location>
        <begin position="124"/>
        <end position="143"/>
    </location>
</feature>
<feature type="region of interest" description="Disordered" evidence="6">
    <location>
        <begin position="288"/>
        <end position="308"/>
    </location>
</feature>
<dbReference type="SUPFAM" id="SSF103481">
    <property type="entry name" value="Multidrug resistance efflux transporter EmrE"/>
    <property type="match status" value="2"/>
</dbReference>
<dbReference type="RefSeq" id="WP_346029554.1">
    <property type="nucleotide sequence ID" value="NZ_BAAANV010000014.1"/>
</dbReference>
<dbReference type="InterPro" id="IPR000620">
    <property type="entry name" value="EamA_dom"/>
</dbReference>
<comment type="similarity">
    <text evidence="2">Belongs to the EamA transporter family.</text>
</comment>
<keyword evidence="5 7" id="KW-0472">Membrane</keyword>
<feature type="transmembrane region" description="Helical" evidence="7">
    <location>
        <begin position="149"/>
        <end position="167"/>
    </location>
</feature>
<feature type="transmembrane region" description="Helical" evidence="7">
    <location>
        <begin position="265"/>
        <end position="285"/>
    </location>
</feature>
<protein>
    <submittedName>
        <fullName evidence="9">DMT family transporter</fullName>
    </submittedName>
</protein>
<feature type="transmembrane region" description="Helical" evidence="7">
    <location>
        <begin position="12"/>
        <end position="34"/>
    </location>
</feature>
<dbReference type="PANTHER" id="PTHR32322:SF2">
    <property type="entry name" value="EAMA DOMAIN-CONTAINING PROTEIN"/>
    <property type="match status" value="1"/>
</dbReference>
<feature type="transmembrane region" description="Helical" evidence="7">
    <location>
        <begin position="174"/>
        <end position="197"/>
    </location>
</feature>
<comment type="subcellular location">
    <subcellularLocation>
        <location evidence="1">Membrane</location>
        <topology evidence="1">Multi-pass membrane protein</topology>
    </subcellularLocation>
</comment>
<feature type="transmembrane region" description="Helical" evidence="7">
    <location>
        <begin position="40"/>
        <end position="61"/>
    </location>
</feature>
<feature type="transmembrane region" description="Helical" evidence="7">
    <location>
        <begin position="73"/>
        <end position="91"/>
    </location>
</feature>
<keyword evidence="4 7" id="KW-1133">Transmembrane helix</keyword>
<reference evidence="9 10" key="1">
    <citation type="journal article" date="2019" name="Int. J. Syst. Evol. Microbiol.">
        <title>The Global Catalogue of Microorganisms (GCM) 10K type strain sequencing project: providing services to taxonomists for standard genome sequencing and annotation.</title>
        <authorList>
            <consortium name="The Broad Institute Genomics Platform"/>
            <consortium name="The Broad Institute Genome Sequencing Center for Infectious Disease"/>
            <person name="Wu L."/>
            <person name="Ma J."/>
        </authorList>
    </citation>
    <scope>NUCLEOTIDE SEQUENCE [LARGE SCALE GENOMIC DNA]</scope>
    <source>
        <strain evidence="9 10">JCM 14588</strain>
    </source>
</reference>
<comment type="caution">
    <text evidence="9">The sequence shown here is derived from an EMBL/GenBank/DDBJ whole genome shotgun (WGS) entry which is preliminary data.</text>
</comment>
<evidence type="ECO:0000259" key="8">
    <source>
        <dbReference type="Pfam" id="PF00892"/>
    </source>
</evidence>
<evidence type="ECO:0000313" key="10">
    <source>
        <dbReference type="Proteomes" id="UP001501288"/>
    </source>
</evidence>
<organism evidence="9 10">
    <name type="scientific">Dermacoccus barathri</name>
    <dbReference type="NCBI Taxonomy" id="322601"/>
    <lineage>
        <taxon>Bacteria</taxon>
        <taxon>Bacillati</taxon>
        <taxon>Actinomycetota</taxon>
        <taxon>Actinomycetes</taxon>
        <taxon>Micrococcales</taxon>
        <taxon>Dermacoccaceae</taxon>
        <taxon>Dermacoccus</taxon>
    </lineage>
</organism>
<accession>A0ABN2B433</accession>
<evidence type="ECO:0000256" key="7">
    <source>
        <dbReference type="SAM" id="Phobius"/>
    </source>
</evidence>
<dbReference type="Proteomes" id="UP001501288">
    <property type="component" value="Unassembled WGS sequence"/>
</dbReference>
<gene>
    <name evidence="9" type="ORF">GCM10009762_04370</name>
</gene>